<keyword evidence="3" id="KW-1185">Reference proteome</keyword>
<dbReference type="InterPro" id="IPR005883">
    <property type="entry name" value="PilM"/>
</dbReference>
<dbReference type="CDD" id="cd24049">
    <property type="entry name" value="ASKHA_NBD_PilM"/>
    <property type="match status" value="1"/>
</dbReference>
<evidence type="ECO:0000313" key="2">
    <source>
        <dbReference type="EMBL" id="GGB11807.1"/>
    </source>
</evidence>
<dbReference type="Gene3D" id="3.30.420.40">
    <property type="match status" value="2"/>
</dbReference>
<gene>
    <name evidence="2" type="primary">pilM</name>
    <name evidence="2" type="ORF">GCM10010979_27660</name>
</gene>
<dbReference type="NCBIfam" id="TIGR01175">
    <property type="entry name" value="pilM"/>
    <property type="match status" value="1"/>
</dbReference>
<name>A0A916SQW5_9MICO</name>
<sequence>MAKSVVGIDIGARVIRAAEVVERAKQRPVLVRYHEIALPPEAAVRGEVLEIDTVASALKQLWSAGGFKSKQVVLGVGSQRVLARDLTVPKMPIVQIRESLPFQVQDMLPVPVADALLDFYPVSEEVGEGGVMINGLLIAAVKDSVMANVRAAQAAGLNPLEVDLIPFALSRALLARGDAPETVAMVHVGAVTTSIVVAKSGIPQFVRIVPSGGDDVTKTLVSRLKLEVSNANQVKLAFGLTGENASLEWRPAVEIIREVASELLNTVRNTINFFAHTRPRDPISRIVVSGGGTQLAGLQTALSEITRLPVSESDPFERFTVDKTVDREALEASRASVATVLGLTLMGKK</sequence>
<evidence type="ECO:0000313" key="3">
    <source>
        <dbReference type="Proteomes" id="UP000606922"/>
    </source>
</evidence>
<accession>A0A916SQW5</accession>
<dbReference type="SUPFAM" id="SSF53067">
    <property type="entry name" value="Actin-like ATPase domain"/>
    <property type="match status" value="2"/>
</dbReference>
<dbReference type="EMBL" id="BMGB01000002">
    <property type="protein sequence ID" value="GGB11807.1"/>
    <property type="molecule type" value="Genomic_DNA"/>
</dbReference>
<dbReference type="Gene3D" id="3.30.1490.300">
    <property type="match status" value="1"/>
</dbReference>
<proteinExistence type="predicted"/>
<dbReference type="Pfam" id="PF11104">
    <property type="entry name" value="PilM_2"/>
    <property type="match status" value="1"/>
</dbReference>
<comment type="caution">
    <text evidence="2">The sequence shown here is derived from an EMBL/GenBank/DDBJ whole genome shotgun (WGS) entry which is preliminary data.</text>
</comment>
<dbReference type="PIRSF" id="PIRSF019169">
    <property type="entry name" value="PilM"/>
    <property type="match status" value="1"/>
</dbReference>
<organism evidence="2 3">
    <name type="scientific">Conyzicola nivalis</name>
    <dbReference type="NCBI Taxonomy" id="1477021"/>
    <lineage>
        <taxon>Bacteria</taxon>
        <taxon>Bacillati</taxon>
        <taxon>Actinomycetota</taxon>
        <taxon>Actinomycetes</taxon>
        <taxon>Micrococcales</taxon>
        <taxon>Microbacteriaceae</taxon>
        <taxon>Conyzicola</taxon>
    </lineage>
</organism>
<dbReference type="Proteomes" id="UP000606922">
    <property type="component" value="Unassembled WGS sequence"/>
</dbReference>
<reference evidence="2" key="1">
    <citation type="journal article" date="2014" name="Int. J. Syst. Evol. Microbiol.">
        <title>Complete genome sequence of Corynebacterium casei LMG S-19264T (=DSM 44701T), isolated from a smear-ripened cheese.</title>
        <authorList>
            <consortium name="US DOE Joint Genome Institute (JGI-PGF)"/>
            <person name="Walter F."/>
            <person name="Albersmeier A."/>
            <person name="Kalinowski J."/>
            <person name="Ruckert C."/>
        </authorList>
    </citation>
    <scope>NUCLEOTIDE SEQUENCE</scope>
    <source>
        <strain evidence="2">CGMCC 1.12813</strain>
    </source>
</reference>
<dbReference type="InterPro" id="IPR050696">
    <property type="entry name" value="FtsA/MreB"/>
</dbReference>
<dbReference type="GO" id="GO:0051301">
    <property type="term" value="P:cell division"/>
    <property type="evidence" value="ECO:0007669"/>
    <property type="project" value="InterPro"/>
</dbReference>
<protein>
    <submittedName>
        <fullName evidence="2">Pilus assembly protein PilM</fullName>
    </submittedName>
</protein>
<evidence type="ECO:0000259" key="1">
    <source>
        <dbReference type="SMART" id="SM00842"/>
    </source>
</evidence>
<reference evidence="2" key="2">
    <citation type="submission" date="2020-09" db="EMBL/GenBank/DDBJ databases">
        <authorList>
            <person name="Sun Q."/>
            <person name="Zhou Y."/>
        </authorList>
    </citation>
    <scope>NUCLEOTIDE SEQUENCE</scope>
    <source>
        <strain evidence="2">CGMCC 1.12813</strain>
    </source>
</reference>
<dbReference type="SMART" id="SM00842">
    <property type="entry name" value="FtsA"/>
    <property type="match status" value="1"/>
</dbReference>
<dbReference type="PANTHER" id="PTHR32432">
    <property type="entry name" value="CELL DIVISION PROTEIN FTSA-RELATED"/>
    <property type="match status" value="1"/>
</dbReference>
<dbReference type="InterPro" id="IPR043129">
    <property type="entry name" value="ATPase_NBD"/>
</dbReference>
<dbReference type="RefSeq" id="WP_188511372.1">
    <property type="nucleotide sequence ID" value="NZ_BMGB01000002.1"/>
</dbReference>
<dbReference type="PANTHER" id="PTHR32432:SF3">
    <property type="entry name" value="ETHANOLAMINE UTILIZATION PROTEIN EUTJ"/>
    <property type="match status" value="1"/>
</dbReference>
<dbReference type="InterPro" id="IPR003494">
    <property type="entry name" value="SHS2_FtsA"/>
</dbReference>
<dbReference type="AlphaFoldDB" id="A0A916SQW5"/>
<feature type="domain" description="SHS2" evidence="1">
    <location>
        <begin position="5"/>
        <end position="173"/>
    </location>
</feature>